<keyword evidence="5" id="KW-0564">Palmitate</keyword>
<keyword evidence="7 9" id="KW-0449">Lipoprotein</keyword>
<evidence type="ECO:0000256" key="6">
    <source>
        <dbReference type="ARBA" id="ARBA00023237"/>
    </source>
</evidence>
<dbReference type="GO" id="GO:0031241">
    <property type="term" value="C:periplasmic side of cell outer membrane"/>
    <property type="evidence" value="ECO:0007669"/>
    <property type="project" value="TreeGrafter"/>
</dbReference>
<dbReference type="AlphaFoldDB" id="Q12SK7"/>
<protein>
    <submittedName>
        <fullName evidence="9">LppC putative lipoprotein</fullName>
    </submittedName>
</protein>
<evidence type="ECO:0000313" key="9">
    <source>
        <dbReference type="EMBL" id="ABE53569.1"/>
    </source>
</evidence>
<keyword evidence="3" id="KW-0573">Peptidoglycan synthesis</keyword>
<evidence type="ECO:0000256" key="7">
    <source>
        <dbReference type="ARBA" id="ARBA00023288"/>
    </source>
</evidence>
<dbReference type="InterPro" id="IPR011990">
    <property type="entry name" value="TPR-like_helical_dom_sf"/>
</dbReference>
<dbReference type="InterPro" id="IPR028082">
    <property type="entry name" value="Peripla_BP_I"/>
</dbReference>
<dbReference type="Gene3D" id="1.25.40.650">
    <property type="match status" value="1"/>
</dbReference>
<evidence type="ECO:0000256" key="8">
    <source>
        <dbReference type="SAM" id="SignalP"/>
    </source>
</evidence>
<dbReference type="PANTHER" id="PTHR38038:SF1">
    <property type="entry name" value="PENICILLIN-BINDING PROTEIN ACTIVATOR LPOA"/>
    <property type="match status" value="1"/>
</dbReference>
<keyword evidence="10" id="KW-1185">Reference proteome</keyword>
<sequence length="603" mass="67412">MNSAKIIGAVILATVLFGCASQTQVKQPALSASLGSATHKPTAYLAEASNAKLPEKRDRYRLLAAHAYINDGNYVAAEKVLNAMLKDRVQEHTLLAEHIYLSARIAEQIAGHDAALALLDYPPHWQLPQSQKITYHRYKARLYKQANLPIDQVRQLSLLSTFLPSFEAAKVSDTIWNILQPLHEDTVKGFAKDALNPTFAGWLQLAYIAKHYAVDPNQLVLHLGQWQRNNPYHTAAVKLPSDLEKALNAKPFRPKNIAVLLPLSGPRAAVAEPIRLGILSSYQSQFDSKASVNFYDTQLGIEQAYQQAVSAGAEFVIGPLLPEEVEKLQNLNDKGKLLLPQLFLNQTDNFTPKAHQFYFSLSPAQEASDAARKLFQDGINLPLLLVSNDPVGKRMAESFNQAWFGLTQSNAEIHYYNPGDQMKLTVQEALGVKDSVARIDRMKALLGNKLEADFRSRRDIDAIYMVSAAQDLSLLKAFLDVNFSVFAKPVALYTTSRSRLENDSGQAVQELNKLMISDIPWLMRDSSETRMVNELWAQWSYSQKRLYIMGFDALDLVNRLAQMRAFPGFQFNGRSGALSVKPNGVIERQLSWGRYQQGVLTPQ</sequence>
<dbReference type="Gene3D" id="1.25.40.10">
    <property type="entry name" value="Tetratricopeptide repeat domain"/>
    <property type="match status" value="1"/>
</dbReference>
<evidence type="ECO:0000256" key="4">
    <source>
        <dbReference type="ARBA" id="ARBA00023136"/>
    </source>
</evidence>
<dbReference type="eggNOG" id="COG3107">
    <property type="taxonomic scope" value="Bacteria"/>
</dbReference>
<evidence type="ECO:0000313" key="10">
    <source>
        <dbReference type="Proteomes" id="UP000001982"/>
    </source>
</evidence>
<dbReference type="GO" id="GO:0030234">
    <property type="term" value="F:enzyme regulator activity"/>
    <property type="evidence" value="ECO:0007669"/>
    <property type="project" value="TreeGrafter"/>
</dbReference>
<feature type="chain" id="PRO_5004181703" evidence="8">
    <location>
        <begin position="21"/>
        <end position="603"/>
    </location>
</feature>
<reference evidence="9 10" key="1">
    <citation type="submission" date="2006-03" db="EMBL/GenBank/DDBJ databases">
        <title>Complete sequence of Shewanella denitrificans OS217.</title>
        <authorList>
            <consortium name="US DOE Joint Genome Institute"/>
            <person name="Copeland A."/>
            <person name="Lucas S."/>
            <person name="Lapidus A."/>
            <person name="Barry K."/>
            <person name="Detter J.C."/>
            <person name="Glavina del Rio T."/>
            <person name="Hammon N."/>
            <person name="Israni S."/>
            <person name="Dalin E."/>
            <person name="Tice H."/>
            <person name="Pitluck S."/>
            <person name="Brettin T."/>
            <person name="Bruce D."/>
            <person name="Han C."/>
            <person name="Tapia R."/>
            <person name="Gilna P."/>
            <person name="Kiss H."/>
            <person name="Schmutz J."/>
            <person name="Larimer F."/>
            <person name="Land M."/>
            <person name="Hauser L."/>
            <person name="Kyrpides N."/>
            <person name="Lykidis A."/>
            <person name="Richardson P."/>
        </authorList>
    </citation>
    <scope>NUCLEOTIDE SEQUENCE [LARGE SCALE GENOMIC DNA]</scope>
    <source>
        <strain evidence="10">OS217 / ATCC BAA-1090 / DSM 15013</strain>
    </source>
</reference>
<evidence type="ECO:0000256" key="1">
    <source>
        <dbReference type="ARBA" id="ARBA00022729"/>
    </source>
</evidence>
<dbReference type="SUPFAM" id="SSF53822">
    <property type="entry name" value="Periplasmic binding protein-like I"/>
    <property type="match status" value="1"/>
</dbReference>
<dbReference type="Proteomes" id="UP000001982">
    <property type="component" value="Chromosome"/>
</dbReference>
<dbReference type="Gene3D" id="3.40.50.2300">
    <property type="match status" value="2"/>
</dbReference>
<proteinExistence type="predicted"/>
<gene>
    <name evidence="9" type="ordered locus">Sden_0273</name>
</gene>
<keyword evidence="1 8" id="KW-0732">Signal</keyword>
<keyword evidence="6" id="KW-0998">Cell outer membrane</keyword>
<dbReference type="InterPro" id="IPR007443">
    <property type="entry name" value="LpoA"/>
</dbReference>
<dbReference type="HOGENOM" id="CLU_026091_1_0_6"/>
<dbReference type="Pfam" id="PF04348">
    <property type="entry name" value="LppC"/>
    <property type="match status" value="1"/>
</dbReference>
<dbReference type="GO" id="GO:0008360">
    <property type="term" value="P:regulation of cell shape"/>
    <property type="evidence" value="ECO:0007669"/>
    <property type="project" value="UniProtKB-KW"/>
</dbReference>
<organism evidence="9 10">
    <name type="scientific">Shewanella denitrificans (strain OS217 / ATCC BAA-1090 / DSM 15013)</name>
    <dbReference type="NCBI Taxonomy" id="318161"/>
    <lineage>
        <taxon>Bacteria</taxon>
        <taxon>Pseudomonadati</taxon>
        <taxon>Pseudomonadota</taxon>
        <taxon>Gammaproteobacteria</taxon>
        <taxon>Alteromonadales</taxon>
        <taxon>Shewanellaceae</taxon>
        <taxon>Shewanella</taxon>
    </lineage>
</organism>
<evidence type="ECO:0000256" key="5">
    <source>
        <dbReference type="ARBA" id="ARBA00023139"/>
    </source>
</evidence>
<keyword evidence="4" id="KW-0472">Membrane</keyword>
<dbReference type="GO" id="GO:0009252">
    <property type="term" value="P:peptidoglycan biosynthetic process"/>
    <property type="evidence" value="ECO:0007669"/>
    <property type="project" value="UniProtKB-KW"/>
</dbReference>
<feature type="signal peptide" evidence="8">
    <location>
        <begin position="1"/>
        <end position="20"/>
    </location>
</feature>
<dbReference type="KEGG" id="sdn:Sden_0273"/>
<dbReference type="PROSITE" id="PS51257">
    <property type="entry name" value="PROKAR_LIPOPROTEIN"/>
    <property type="match status" value="1"/>
</dbReference>
<accession>Q12SK7</accession>
<name>Q12SK7_SHEDO</name>
<dbReference type="PANTHER" id="PTHR38038">
    <property type="entry name" value="PENICILLIN-BINDING PROTEIN ACTIVATOR LPOA"/>
    <property type="match status" value="1"/>
</dbReference>
<evidence type="ECO:0000256" key="3">
    <source>
        <dbReference type="ARBA" id="ARBA00022984"/>
    </source>
</evidence>
<dbReference type="CDD" id="cd06339">
    <property type="entry name" value="PBP1_YraM_LppC_lipoprotein-like"/>
    <property type="match status" value="1"/>
</dbReference>
<keyword evidence="2" id="KW-0133">Cell shape</keyword>
<dbReference type="EMBL" id="CP000302">
    <property type="protein sequence ID" value="ABE53569.1"/>
    <property type="molecule type" value="Genomic_DNA"/>
</dbReference>
<dbReference type="STRING" id="318161.Sden_0273"/>
<evidence type="ECO:0000256" key="2">
    <source>
        <dbReference type="ARBA" id="ARBA00022960"/>
    </source>
</evidence>